<dbReference type="GO" id="GO:0003677">
    <property type="term" value="F:DNA binding"/>
    <property type="evidence" value="ECO:0007669"/>
    <property type="project" value="UniProtKB-UniRule"/>
</dbReference>
<feature type="domain" description="WhiA LAGLIDADG-like" evidence="6">
    <location>
        <begin position="119"/>
        <end position="209"/>
    </location>
</feature>
<dbReference type="Pfam" id="PF02650">
    <property type="entry name" value="HTH_WhiA"/>
    <property type="match status" value="1"/>
</dbReference>
<dbReference type="EMBL" id="JACONZ010000001">
    <property type="protein sequence ID" value="MBC5580086.1"/>
    <property type="molecule type" value="Genomic_DNA"/>
</dbReference>
<proteinExistence type="inferred from homology"/>
<dbReference type="Proteomes" id="UP000659630">
    <property type="component" value="Unassembled WGS sequence"/>
</dbReference>
<dbReference type="HAMAP" id="MF_01420">
    <property type="entry name" value="HTH_type_WhiA"/>
    <property type="match status" value="1"/>
</dbReference>
<dbReference type="AlphaFoldDB" id="A0A923KUV0"/>
<organism evidence="7 8">
    <name type="scientific">Anaerofilum hominis</name>
    <dbReference type="NCBI Taxonomy" id="2763016"/>
    <lineage>
        <taxon>Bacteria</taxon>
        <taxon>Bacillati</taxon>
        <taxon>Bacillota</taxon>
        <taxon>Clostridia</taxon>
        <taxon>Eubacteriales</taxon>
        <taxon>Oscillospiraceae</taxon>
        <taxon>Anaerofilum</taxon>
    </lineage>
</organism>
<dbReference type="RefSeq" id="WP_186886459.1">
    <property type="nucleotide sequence ID" value="NZ_JACONZ010000001.1"/>
</dbReference>
<keyword evidence="8" id="KW-1185">Reference proteome</keyword>
<dbReference type="PANTHER" id="PTHR37307:SF1">
    <property type="entry name" value="CELL DIVISION PROTEIN WHIA-RELATED"/>
    <property type="match status" value="1"/>
</dbReference>
<reference evidence="7" key="1">
    <citation type="submission" date="2020-08" db="EMBL/GenBank/DDBJ databases">
        <title>Genome public.</title>
        <authorList>
            <person name="Liu C."/>
            <person name="Sun Q."/>
        </authorList>
    </citation>
    <scope>NUCLEOTIDE SEQUENCE</scope>
    <source>
        <strain evidence="7">BX8</strain>
    </source>
</reference>
<dbReference type="Pfam" id="PF14527">
    <property type="entry name" value="LAGLIDADG_WhiA"/>
    <property type="match status" value="1"/>
</dbReference>
<keyword evidence="1 4" id="KW-0132">Cell division</keyword>
<dbReference type="InterPro" id="IPR039518">
    <property type="entry name" value="WhiA_LAGLIDADG_dom"/>
</dbReference>
<evidence type="ECO:0000313" key="8">
    <source>
        <dbReference type="Proteomes" id="UP000659630"/>
    </source>
</evidence>
<dbReference type="NCBIfam" id="TIGR00647">
    <property type="entry name" value="DNA_bind_WhiA"/>
    <property type="match status" value="1"/>
</dbReference>
<evidence type="ECO:0000256" key="1">
    <source>
        <dbReference type="ARBA" id="ARBA00022618"/>
    </source>
</evidence>
<protein>
    <recommendedName>
        <fullName evidence="4">Probable cell division protein WhiA</fullName>
    </recommendedName>
</protein>
<dbReference type="GO" id="GO:0043937">
    <property type="term" value="P:regulation of sporulation"/>
    <property type="evidence" value="ECO:0007669"/>
    <property type="project" value="InterPro"/>
</dbReference>
<evidence type="ECO:0000313" key="7">
    <source>
        <dbReference type="EMBL" id="MBC5580086.1"/>
    </source>
</evidence>
<comment type="caution">
    <text evidence="7">The sequence shown here is derived from an EMBL/GenBank/DDBJ whole genome shotgun (WGS) entry which is preliminary data.</text>
</comment>
<keyword evidence="3 4" id="KW-0131">Cell cycle</keyword>
<evidence type="ECO:0000256" key="3">
    <source>
        <dbReference type="ARBA" id="ARBA00023306"/>
    </source>
</evidence>
<evidence type="ECO:0000259" key="6">
    <source>
        <dbReference type="Pfam" id="PF14527"/>
    </source>
</evidence>
<feature type="domain" description="Sporulation regulator WhiA C-terminal" evidence="5">
    <location>
        <begin position="212"/>
        <end position="294"/>
    </location>
</feature>
<evidence type="ECO:0000259" key="5">
    <source>
        <dbReference type="Pfam" id="PF02650"/>
    </source>
</evidence>
<keyword evidence="2 4" id="KW-0238">DNA-binding</keyword>
<dbReference type="Gene3D" id="3.10.28.10">
    <property type="entry name" value="Homing endonucleases"/>
    <property type="match status" value="1"/>
</dbReference>
<name>A0A923KUV0_9FIRM</name>
<dbReference type="PANTHER" id="PTHR37307">
    <property type="entry name" value="CELL DIVISION PROTEIN WHIA-RELATED"/>
    <property type="match status" value="1"/>
</dbReference>
<gene>
    <name evidence="4 7" type="primary">whiA</name>
    <name evidence="7" type="ORF">H8S23_01035</name>
</gene>
<dbReference type="InterPro" id="IPR023054">
    <property type="entry name" value="Sporulation_regulator_WhiA_C"/>
</dbReference>
<evidence type="ECO:0000256" key="2">
    <source>
        <dbReference type="ARBA" id="ARBA00023125"/>
    </source>
</evidence>
<sequence>MSFSGRVKTELCKKSVQRPCCLRAACCGFACFAKYFDEKGVVLHTERALVAQTAQKLFRRIGVRGEVIQKQRSESVVYEFAVKDPSMARRLLAEYDLTGREPSLRIDPAVFACEACFYHFLSSAFLCCGTVADPAREYSLEFVSTRRNLMADLEAQLRERGFEPRRAQRRSAQVLYFKASEQVEDLLTAMGATSASLAVMEEKVYKELRNKANRITNCENANIDKIVAASGSALDAVRILRENQCFETLPEELKAVACLREEYPEYSLAELGKLLEPPLSRAGVCHRMKKLTGLAEEISKKNREQTHE</sequence>
<evidence type="ECO:0000256" key="4">
    <source>
        <dbReference type="HAMAP-Rule" id="MF_01420"/>
    </source>
</evidence>
<accession>A0A923KUV0</accession>
<comment type="function">
    <text evidence="4">Involved in cell division and chromosome segregation.</text>
</comment>
<dbReference type="InterPro" id="IPR027434">
    <property type="entry name" value="Homing_endonucl"/>
</dbReference>
<dbReference type="GO" id="GO:0051301">
    <property type="term" value="P:cell division"/>
    <property type="evidence" value="ECO:0007669"/>
    <property type="project" value="UniProtKB-UniRule"/>
</dbReference>
<comment type="similarity">
    <text evidence="4">Belongs to the WhiA family.</text>
</comment>
<dbReference type="InterPro" id="IPR003802">
    <property type="entry name" value="Sporulation_regulator_WhiA"/>
</dbReference>